<dbReference type="EC" id="1.2.99.2" evidence="4"/>
<accession>A0A160VEX6</accession>
<dbReference type="InterPro" id="IPR046867">
    <property type="entry name" value="AldOxase/xan_DH_MoCoBD2"/>
</dbReference>
<sequence length="785" mass="84595">MGKHIGKSVKRVEDPRFIQGQGKYVANLKLPNMAHVAVLRSPHAHAKIKSINTDVAKAMDGVIDVFIGQDLIDGGVGKMPVIWQVPDNKIPDRWPLVPDKVRHVGDSVAAVVAEDPYVAADALELIEVDYEVLEATIGAKATTEDGKPLVHDEIENNISFKWGLGDREACDKAFEEADHVVKLDLINQRMIANAMEPRACAAQWTAATEDMTVWTTSQNPHIIRFGLSAVTLPMLDEHKLRVISPDVGGGFGSKIFHYPEEVIVPWIARKINRPCKWVATRSESFMTDSQGRDHVQNCKLALKSDGTITGLYAELHADMGAYLSSIAPLIPTVICITLFSGLYKNPGIWGETTGTLTNTVPVDAYRGAGRPEASYLVERLVDVAAQELKMDPIEIRRKNFIGKDEFPYQTPVAFLYDSGDYHAMFDKLEENGDYKGMRAAQEKAKEDGRLVGIGVGGSVEASGYGPAATVGALGFYGGMWEHGAIRVHPTGKVSVFTGSQTTGQGHETTFAQIVADKLGVDVADVDVVHGNTDLVTQGMGTYGSRSAAVGGEALSNAAKGIRDKLVTLAAHLMEVSEDDLVYDDENGSVQVKGVPDKSKPFAELAFAAYSGHSLPEGMDPGLENAAYYNPGNFTFPSSAHLVQVEVDKDTGEVEIQKYIAVEDCGNVINPMVVEGQIVGGIAQGVGQALYEHGIYDDEGQLVTGSMLDYTMPRADNFPMIDSDRIETPSPSNSLGVKGVGEMGSITSPPAVVNAVVDALSDYGVKHIDMPLTSEKIWNIIQTNGG</sequence>
<evidence type="ECO:0000259" key="3">
    <source>
        <dbReference type="SMART" id="SM01008"/>
    </source>
</evidence>
<dbReference type="GO" id="GO:0016491">
    <property type="term" value="F:oxidoreductase activity"/>
    <property type="evidence" value="ECO:0007669"/>
    <property type="project" value="UniProtKB-KW"/>
</dbReference>
<keyword evidence="1" id="KW-0500">Molybdenum</keyword>
<reference evidence="4" key="1">
    <citation type="submission" date="2015-10" db="EMBL/GenBank/DDBJ databases">
        <authorList>
            <person name="Gilbert D.G."/>
        </authorList>
    </citation>
    <scope>NUCLEOTIDE SEQUENCE</scope>
</reference>
<dbReference type="GO" id="GO:0005506">
    <property type="term" value="F:iron ion binding"/>
    <property type="evidence" value="ECO:0007669"/>
    <property type="project" value="InterPro"/>
</dbReference>
<dbReference type="InterPro" id="IPR037165">
    <property type="entry name" value="AldOxase/xan_DH_Mopterin-bd_sf"/>
</dbReference>
<dbReference type="SUPFAM" id="SSF56003">
    <property type="entry name" value="Molybdenum cofactor-binding domain"/>
    <property type="match status" value="1"/>
</dbReference>
<dbReference type="Pfam" id="PF02738">
    <property type="entry name" value="MoCoBD_1"/>
    <property type="match status" value="1"/>
</dbReference>
<gene>
    <name evidence="4" type="ORF">MGWOODY_Mmi1334</name>
</gene>
<dbReference type="InterPro" id="IPR000674">
    <property type="entry name" value="Ald_Oxase/Xan_DH_a/b"/>
</dbReference>
<dbReference type="Gene3D" id="3.90.1170.50">
    <property type="entry name" value="Aldehyde oxidase/xanthine dehydrogenase, a/b hammerhead"/>
    <property type="match status" value="1"/>
</dbReference>
<evidence type="ECO:0000313" key="4">
    <source>
        <dbReference type="EMBL" id="CUV09150.1"/>
    </source>
</evidence>
<dbReference type="PANTHER" id="PTHR11908">
    <property type="entry name" value="XANTHINE DEHYDROGENASE"/>
    <property type="match status" value="1"/>
</dbReference>
<dbReference type="Pfam" id="PF20256">
    <property type="entry name" value="MoCoBD_2"/>
    <property type="match status" value="1"/>
</dbReference>
<dbReference type="EMBL" id="FAXC01000191">
    <property type="protein sequence ID" value="CUV09150.1"/>
    <property type="molecule type" value="Genomic_DNA"/>
</dbReference>
<feature type="domain" description="Aldehyde oxidase/xanthine dehydrogenase a/b hammerhead" evidence="3">
    <location>
        <begin position="19"/>
        <end position="134"/>
    </location>
</feature>
<evidence type="ECO:0000256" key="1">
    <source>
        <dbReference type="ARBA" id="ARBA00022505"/>
    </source>
</evidence>
<evidence type="ECO:0000256" key="2">
    <source>
        <dbReference type="ARBA" id="ARBA00023002"/>
    </source>
</evidence>
<keyword evidence="2 4" id="KW-0560">Oxidoreductase</keyword>
<dbReference type="SUPFAM" id="SSF54665">
    <property type="entry name" value="CO dehydrogenase molybdoprotein N-domain-like"/>
    <property type="match status" value="1"/>
</dbReference>
<proteinExistence type="predicted"/>
<dbReference type="Pfam" id="PF01315">
    <property type="entry name" value="Ald_Xan_dh_C"/>
    <property type="match status" value="1"/>
</dbReference>
<dbReference type="InterPro" id="IPR036856">
    <property type="entry name" value="Ald_Oxase/Xan_DH_a/b_sf"/>
</dbReference>
<dbReference type="InterPro" id="IPR008274">
    <property type="entry name" value="AldOxase/xan_DH_MoCoBD1"/>
</dbReference>
<dbReference type="PANTHER" id="PTHR11908:SF132">
    <property type="entry name" value="ALDEHYDE OXIDASE 1-RELATED"/>
    <property type="match status" value="1"/>
</dbReference>
<name>A0A160VEX6_9ZZZZ</name>
<protein>
    <submittedName>
        <fullName evidence="4">Carbon monoxide dehydrogenase large chain</fullName>
        <ecNumber evidence="4">1.2.99.2</ecNumber>
    </submittedName>
</protein>
<dbReference type="SMART" id="SM01008">
    <property type="entry name" value="Ald_Xan_dh_C"/>
    <property type="match status" value="1"/>
</dbReference>
<dbReference type="Gene3D" id="3.30.365.10">
    <property type="entry name" value="Aldehyde oxidase/xanthine dehydrogenase, molybdopterin binding domain"/>
    <property type="match status" value="4"/>
</dbReference>
<dbReference type="InterPro" id="IPR016208">
    <property type="entry name" value="Ald_Oxase/xanthine_DH-like"/>
</dbReference>
<organism evidence="4">
    <name type="scientific">hydrothermal vent metagenome</name>
    <dbReference type="NCBI Taxonomy" id="652676"/>
    <lineage>
        <taxon>unclassified sequences</taxon>
        <taxon>metagenomes</taxon>
        <taxon>ecological metagenomes</taxon>
    </lineage>
</organism>
<dbReference type="AlphaFoldDB" id="A0A160VEX6"/>